<reference evidence="2" key="2">
    <citation type="journal article" date="2023" name="Int. J. Mol. Sci.">
        <title>De Novo Assembly and Annotation of 11 Diverse Shrub Willow (Salix) Genomes Reveals Novel Gene Organization in Sex-Linked Regions.</title>
        <authorList>
            <person name="Hyden B."/>
            <person name="Feng K."/>
            <person name="Yates T.B."/>
            <person name="Jawdy S."/>
            <person name="Cereghino C."/>
            <person name="Smart L.B."/>
            <person name="Muchero W."/>
        </authorList>
    </citation>
    <scope>NUCLEOTIDE SEQUENCE</scope>
    <source>
        <tissue evidence="2">Shoot tip</tissue>
    </source>
</reference>
<feature type="compositionally biased region" description="Basic and acidic residues" evidence="1">
    <location>
        <begin position="25"/>
        <end position="43"/>
    </location>
</feature>
<comment type="caution">
    <text evidence="2">The sequence shown here is derived from an EMBL/GenBank/DDBJ whole genome shotgun (WGS) entry which is preliminary data.</text>
</comment>
<name>A0A9Q0ZNL6_SALPP</name>
<evidence type="ECO:0000313" key="3">
    <source>
        <dbReference type="Proteomes" id="UP001151532"/>
    </source>
</evidence>
<keyword evidence="3" id="KW-1185">Reference proteome</keyword>
<gene>
    <name evidence="2" type="ORF">OIU79_001061</name>
</gene>
<sequence>MEQVIERRNLHPKNTDMSGQPSHELQAREGRRPTRIEPGRTPETRKIIGNKLVSCRRRKGDGFISSRPRPLLEPDKSSDSYIRSMSSDDPRQEYNSPCMRFSYTRVGLSLSFSCIYILVLTDIKYVPILNRESLSSSSF</sequence>
<accession>A0A9Q0ZNL6</accession>
<evidence type="ECO:0000256" key="1">
    <source>
        <dbReference type="SAM" id="MobiDB-lite"/>
    </source>
</evidence>
<reference evidence="2" key="1">
    <citation type="submission" date="2022-11" db="EMBL/GenBank/DDBJ databases">
        <authorList>
            <person name="Hyden B.L."/>
            <person name="Feng K."/>
            <person name="Yates T."/>
            <person name="Jawdy S."/>
            <person name="Smart L.B."/>
            <person name="Muchero W."/>
        </authorList>
    </citation>
    <scope>NUCLEOTIDE SEQUENCE</scope>
    <source>
        <tissue evidence="2">Shoot tip</tissue>
    </source>
</reference>
<proteinExistence type="predicted"/>
<feature type="region of interest" description="Disordered" evidence="1">
    <location>
        <begin position="1"/>
        <end position="43"/>
    </location>
</feature>
<dbReference type="AlphaFoldDB" id="A0A9Q0ZNL6"/>
<dbReference type="Proteomes" id="UP001151532">
    <property type="component" value="Chromosome 7"/>
</dbReference>
<dbReference type="EMBL" id="JAPFFK010000010">
    <property type="protein sequence ID" value="KAJ6741059.1"/>
    <property type="molecule type" value="Genomic_DNA"/>
</dbReference>
<organism evidence="2 3">
    <name type="scientific">Salix purpurea</name>
    <name type="common">Purple osier willow</name>
    <dbReference type="NCBI Taxonomy" id="77065"/>
    <lineage>
        <taxon>Eukaryota</taxon>
        <taxon>Viridiplantae</taxon>
        <taxon>Streptophyta</taxon>
        <taxon>Embryophyta</taxon>
        <taxon>Tracheophyta</taxon>
        <taxon>Spermatophyta</taxon>
        <taxon>Magnoliopsida</taxon>
        <taxon>eudicotyledons</taxon>
        <taxon>Gunneridae</taxon>
        <taxon>Pentapetalae</taxon>
        <taxon>rosids</taxon>
        <taxon>fabids</taxon>
        <taxon>Malpighiales</taxon>
        <taxon>Salicaceae</taxon>
        <taxon>Saliceae</taxon>
        <taxon>Salix</taxon>
    </lineage>
</organism>
<protein>
    <submittedName>
        <fullName evidence="2">Uncharacterized protein</fullName>
    </submittedName>
</protein>
<feature type="region of interest" description="Disordered" evidence="1">
    <location>
        <begin position="60"/>
        <end position="93"/>
    </location>
</feature>
<evidence type="ECO:0000313" key="2">
    <source>
        <dbReference type="EMBL" id="KAJ6741059.1"/>
    </source>
</evidence>